<organism evidence="2 3">
    <name type="scientific">Candidatus Schekmanbacteria bacterium GWA2_38_11</name>
    <dbReference type="NCBI Taxonomy" id="1817876"/>
    <lineage>
        <taxon>Bacteria</taxon>
        <taxon>Candidatus Schekmaniibacteriota</taxon>
    </lineage>
</organism>
<dbReference type="Proteomes" id="UP000178526">
    <property type="component" value="Unassembled WGS sequence"/>
</dbReference>
<evidence type="ECO:0000256" key="1">
    <source>
        <dbReference type="SAM" id="MobiDB-lite"/>
    </source>
</evidence>
<sequence>MPKPQEGPSPLSGKIAETFSSGGYTYLLIENKGGETWAAVPEIKAKAGQQITLQPGNEMTNFKSKTLNRTFDRIIFSAGPVNQQPTGQQSKTSAETLTSHSSAKGPVPTVTAEKIKVSKASGPNAYTVVDLFAKRATLNNKSVVVRGKVVKVSANIMGKTWIHLQDGTGNSKDGSNDLVVTSQDLPALGEVVTASGTLYKDKDFGAGYKYAVIVENASVKK</sequence>
<dbReference type="AlphaFoldDB" id="A0A1F7RLI0"/>
<evidence type="ECO:0000313" key="3">
    <source>
        <dbReference type="Proteomes" id="UP000178526"/>
    </source>
</evidence>
<proteinExistence type="predicted"/>
<evidence type="ECO:0008006" key="4">
    <source>
        <dbReference type="Google" id="ProtNLM"/>
    </source>
</evidence>
<evidence type="ECO:0000313" key="2">
    <source>
        <dbReference type="EMBL" id="OGL42311.1"/>
    </source>
</evidence>
<protein>
    <recommendedName>
        <fullName evidence="4">DNA-binding protein</fullName>
    </recommendedName>
</protein>
<feature type="region of interest" description="Disordered" evidence="1">
    <location>
        <begin position="78"/>
        <end position="107"/>
    </location>
</feature>
<comment type="caution">
    <text evidence="2">The sequence shown here is derived from an EMBL/GenBank/DDBJ whole genome shotgun (WGS) entry which is preliminary data.</text>
</comment>
<accession>A0A1F7RLI0</accession>
<reference evidence="2 3" key="1">
    <citation type="journal article" date="2016" name="Nat. Commun.">
        <title>Thousands of microbial genomes shed light on interconnected biogeochemical processes in an aquifer system.</title>
        <authorList>
            <person name="Anantharaman K."/>
            <person name="Brown C.T."/>
            <person name="Hug L.A."/>
            <person name="Sharon I."/>
            <person name="Castelle C.J."/>
            <person name="Probst A.J."/>
            <person name="Thomas B.C."/>
            <person name="Singh A."/>
            <person name="Wilkins M.J."/>
            <person name="Karaoz U."/>
            <person name="Brodie E.L."/>
            <person name="Williams K.H."/>
            <person name="Hubbard S.S."/>
            <person name="Banfield J.F."/>
        </authorList>
    </citation>
    <scope>NUCLEOTIDE SEQUENCE [LARGE SCALE GENOMIC DNA]</scope>
</reference>
<name>A0A1F7RLI0_9BACT</name>
<feature type="compositionally biased region" description="Polar residues" evidence="1">
    <location>
        <begin position="80"/>
        <end position="102"/>
    </location>
</feature>
<dbReference type="EMBL" id="MGDB01000052">
    <property type="protein sequence ID" value="OGL42311.1"/>
    <property type="molecule type" value="Genomic_DNA"/>
</dbReference>
<gene>
    <name evidence="2" type="ORF">A2042_04255</name>
</gene>